<evidence type="ECO:0000256" key="2">
    <source>
        <dbReference type="SAM" id="SignalP"/>
    </source>
</evidence>
<proteinExistence type="predicted"/>
<evidence type="ECO:0000313" key="5">
    <source>
        <dbReference type="Proteomes" id="UP001203297"/>
    </source>
</evidence>
<keyword evidence="5" id="KW-1185">Reference proteome</keyword>
<keyword evidence="1 2" id="KW-0732">Signal</keyword>
<reference evidence="4" key="1">
    <citation type="journal article" date="2022" name="New Phytol.">
        <title>Evolutionary transition to the ectomycorrhizal habit in the genomes of a hyperdiverse lineage of mushroom-forming fungi.</title>
        <authorList>
            <person name="Looney B."/>
            <person name="Miyauchi S."/>
            <person name="Morin E."/>
            <person name="Drula E."/>
            <person name="Courty P.E."/>
            <person name="Kohler A."/>
            <person name="Kuo A."/>
            <person name="LaButti K."/>
            <person name="Pangilinan J."/>
            <person name="Lipzen A."/>
            <person name="Riley R."/>
            <person name="Andreopoulos W."/>
            <person name="He G."/>
            <person name="Johnson J."/>
            <person name="Nolan M."/>
            <person name="Tritt A."/>
            <person name="Barry K.W."/>
            <person name="Grigoriev I.V."/>
            <person name="Nagy L.G."/>
            <person name="Hibbett D."/>
            <person name="Henrissat B."/>
            <person name="Matheny P.B."/>
            <person name="Labbe J."/>
            <person name="Martin F.M."/>
        </authorList>
    </citation>
    <scope>NUCLEOTIDE SEQUENCE</scope>
    <source>
        <strain evidence="4">BPL690</strain>
    </source>
</reference>
<dbReference type="Pfam" id="PF10342">
    <property type="entry name" value="Kre9_KNH"/>
    <property type="match status" value="1"/>
</dbReference>
<feature type="domain" description="Yeast cell wall synthesis Kre9/Knh1-like N-terminal" evidence="3">
    <location>
        <begin position="22"/>
        <end position="134"/>
    </location>
</feature>
<evidence type="ECO:0000259" key="3">
    <source>
        <dbReference type="Pfam" id="PF10342"/>
    </source>
</evidence>
<dbReference type="PANTHER" id="PTHR35185">
    <property type="entry name" value="SERINE/THREONINE-RICH PROTEIN ADG2-RELATED"/>
    <property type="match status" value="1"/>
</dbReference>
<comment type="caution">
    <text evidence="4">The sequence shown here is derived from an EMBL/GenBank/DDBJ whole genome shotgun (WGS) entry which is preliminary data.</text>
</comment>
<accession>A0AAD4MAN4</accession>
<dbReference type="InterPro" id="IPR018466">
    <property type="entry name" value="Kre9/Knh1-like_N"/>
</dbReference>
<dbReference type="PANTHER" id="PTHR35185:SF1">
    <property type="entry name" value="UPF0619 GPI-ANCHORED MEMBRANE PROTEIN C1322.10"/>
    <property type="match status" value="1"/>
</dbReference>
<name>A0AAD4MAN4_9AGAM</name>
<gene>
    <name evidence="4" type="ORF">B0F90DRAFT_1622260</name>
</gene>
<feature type="chain" id="PRO_5041993635" description="Yeast cell wall synthesis Kre9/Knh1-like N-terminal domain-containing protein" evidence="2">
    <location>
        <begin position="17"/>
        <end position="148"/>
    </location>
</feature>
<sequence length="148" mass="15696">MHILFTLLSLIASAYAYQVITPGGASGWTTAGPNVVTWQRVDTDPRNFTILLVNQVGPSASSPPPPLILMLLTERCIMPLGSQVLAALVDGTLDTFTVSPPSTGYPTGTGFRVNLVVDSEHLDSILAQSQQFSIVQPNTTASVTRTIA</sequence>
<organism evidence="4 5">
    <name type="scientific">Multifurca ochricompacta</name>
    <dbReference type="NCBI Taxonomy" id="376703"/>
    <lineage>
        <taxon>Eukaryota</taxon>
        <taxon>Fungi</taxon>
        <taxon>Dikarya</taxon>
        <taxon>Basidiomycota</taxon>
        <taxon>Agaricomycotina</taxon>
        <taxon>Agaricomycetes</taxon>
        <taxon>Russulales</taxon>
        <taxon>Russulaceae</taxon>
        <taxon>Multifurca</taxon>
    </lineage>
</organism>
<dbReference type="InterPro" id="IPR052479">
    <property type="entry name" value="GPI-anchor_Adhesion_Reg"/>
</dbReference>
<evidence type="ECO:0000313" key="4">
    <source>
        <dbReference type="EMBL" id="KAI0306866.1"/>
    </source>
</evidence>
<protein>
    <recommendedName>
        <fullName evidence="3">Yeast cell wall synthesis Kre9/Knh1-like N-terminal domain-containing protein</fullName>
    </recommendedName>
</protein>
<dbReference type="AlphaFoldDB" id="A0AAD4MAN4"/>
<feature type="signal peptide" evidence="2">
    <location>
        <begin position="1"/>
        <end position="16"/>
    </location>
</feature>
<evidence type="ECO:0000256" key="1">
    <source>
        <dbReference type="ARBA" id="ARBA00022729"/>
    </source>
</evidence>
<dbReference type="EMBL" id="WTXG01000002">
    <property type="protein sequence ID" value="KAI0306866.1"/>
    <property type="molecule type" value="Genomic_DNA"/>
</dbReference>
<dbReference type="Proteomes" id="UP001203297">
    <property type="component" value="Unassembled WGS sequence"/>
</dbReference>